<feature type="compositionally biased region" description="Basic and acidic residues" evidence="1">
    <location>
        <begin position="413"/>
        <end position="422"/>
    </location>
</feature>
<proteinExistence type="predicted"/>
<feature type="compositionally biased region" description="Low complexity" evidence="1">
    <location>
        <begin position="423"/>
        <end position="432"/>
    </location>
</feature>
<dbReference type="GO" id="GO:0071933">
    <property type="term" value="F:Arp2/3 complex binding"/>
    <property type="evidence" value="ECO:0007669"/>
    <property type="project" value="TreeGrafter"/>
</dbReference>
<protein>
    <submittedName>
        <fullName evidence="3">LADA_0F13960g1_1</fullName>
    </submittedName>
</protein>
<name>A0A1G4JN72_9SACH</name>
<dbReference type="Pfam" id="PF09431">
    <property type="entry name" value="SPIN90_LRD"/>
    <property type="match status" value="1"/>
</dbReference>
<organism evidence="3 4">
    <name type="scientific">Lachancea dasiensis</name>
    <dbReference type="NCBI Taxonomy" id="1072105"/>
    <lineage>
        <taxon>Eukaryota</taxon>
        <taxon>Fungi</taxon>
        <taxon>Dikarya</taxon>
        <taxon>Ascomycota</taxon>
        <taxon>Saccharomycotina</taxon>
        <taxon>Saccharomycetes</taxon>
        <taxon>Saccharomycetales</taxon>
        <taxon>Saccharomycetaceae</taxon>
        <taxon>Lachancea</taxon>
    </lineage>
</organism>
<dbReference type="AlphaFoldDB" id="A0A1G4JN72"/>
<evidence type="ECO:0000313" key="4">
    <source>
        <dbReference type="Proteomes" id="UP000190274"/>
    </source>
</evidence>
<dbReference type="PANTHER" id="PTHR13357:SF1">
    <property type="entry name" value="NCK-INTERACTING PROTEIN WITH SH3 DOMAIN"/>
    <property type="match status" value="1"/>
</dbReference>
<dbReference type="GO" id="GO:0051666">
    <property type="term" value="P:actin cortical patch localization"/>
    <property type="evidence" value="ECO:0007669"/>
    <property type="project" value="TreeGrafter"/>
</dbReference>
<dbReference type="GO" id="GO:0030479">
    <property type="term" value="C:actin cortical patch"/>
    <property type="evidence" value="ECO:0007669"/>
    <property type="project" value="EnsemblFungi"/>
</dbReference>
<evidence type="ECO:0000313" key="3">
    <source>
        <dbReference type="EMBL" id="SCU92052.1"/>
    </source>
</evidence>
<dbReference type="STRING" id="1266660.A0A1G4JN72"/>
<feature type="region of interest" description="Disordered" evidence="1">
    <location>
        <begin position="413"/>
        <end position="433"/>
    </location>
</feature>
<dbReference type="GO" id="GO:0006897">
    <property type="term" value="P:endocytosis"/>
    <property type="evidence" value="ECO:0007669"/>
    <property type="project" value="EnsemblFungi"/>
</dbReference>
<keyword evidence="4" id="KW-1185">Reference proteome</keyword>
<feature type="domain" description="SPIN90/Ldb17 leucine-rich" evidence="2">
    <location>
        <begin position="228"/>
        <end position="364"/>
    </location>
</feature>
<dbReference type="InterPro" id="IPR018556">
    <property type="entry name" value="SPIN90/Ldb17_LRD"/>
</dbReference>
<dbReference type="GO" id="GO:0000147">
    <property type="term" value="P:actin cortical patch assembly"/>
    <property type="evidence" value="ECO:0007669"/>
    <property type="project" value="TreeGrafter"/>
</dbReference>
<feature type="region of interest" description="Disordered" evidence="1">
    <location>
        <begin position="456"/>
        <end position="490"/>
    </location>
</feature>
<dbReference type="EMBL" id="LT598458">
    <property type="protein sequence ID" value="SCU92052.1"/>
    <property type="molecule type" value="Genomic_DNA"/>
</dbReference>
<evidence type="ECO:0000256" key="1">
    <source>
        <dbReference type="SAM" id="MobiDB-lite"/>
    </source>
</evidence>
<gene>
    <name evidence="3" type="ORF">LADA_0F13960G</name>
</gene>
<dbReference type="InterPro" id="IPR030125">
    <property type="entry name" value="SPIN90/Ldb17"/>
</dbReference>
<dbReference type="Proteomes" id="UP000190274">
    <property type="component" value="Chromosome F"/>
</dbReference>
<sequence>MASVSSRSDHEDEEAFEGPAVAGFWEDMEDLLDVSDLSGEAAVNTAIVKYIKTATDHYQEYVKTDQGMYRLGLTFTESLFFRQNKEFSLSKLLSLLSVDLLDCNLRFIISFIILCASKGDLSVLELILEFQGFTVIYNTLYNTFAYLNRYGEDRVLRASTTGSRSDTASTNTEIEWDIINGLKQTSTILMDILFQIFKYCKCDISNLAIVDDFFVYYMINTIQSESTDDIFNNAKFKLLLALNEQYMIFSYQYELENRVYKYLADHHISKNFVELLLLKFNRVTNRSLQIMLCKIVYLILTMDRNSAETFFYQNDLHVFVDVLIRELKNIPDDEELIRNTFLRVLFPLLSNTELTKTKYRRSDLINVLEYLSSLDHICSGEVKPVHKTTVRLAQKCLRQVGWLKADEEYEPLAKVDSKDSRRSSTSVSSASSNRALGIERWPQHLYANSYAALSAESITKRHNPPPPPPARKGPTCNQSGGQKIAQFRPR</sequence>
<reference evidence="3 4" key="1">
    <citation type="submission" date="2016-03" db="EMBL/GenBank/DDBJ databases">
        <authorList>
            <person name="Devillers H."/>
        </authorList>
    </citation>
    <scope>NUCLEOTIDE SEQUENCE [LARGE SCALE GENOMIC DNA]</scope>
    <source>
        <strain evidence="3">CBS 10888</strain>
    </source>
</reference>
<evidence type="ECO:0000259" key="2">
    <source>
        <dbReference type="Pfam" id="PF09431"/>
    </source>
</evidence>
<dbReference type="PANTHER" id="PTHR13357">
    <property type="entry name" value="SH3 ADAPTER PROTEIN SPIN90 NCK INTERACTING PROTEIN WITH SH3 DOMAIN"/>
    <property type="match status" value="1"/>
</dbReference>
<dbReference type="OrthoDB" id="445362at2759"/>
<accession>A0A1G4JN72</accession>